<feature type="region of interest" description="Disordered" evidence="1">
    <location>
        <begin position="88"/>
        <end position="109"/>
    </location>
</feature>
<accession>A0AAN8ZM40</accession>
<feature type="region of interest" description="Disordered" evidence="1">
    <location>
        <begin position="134"/>
        <end position="162"/>
    </location>
</feature>
<dbReference type="AlphaFoldDB" id="A0AAN8ZM40"/>
<keyword evidence="5" id="KW-1185">Reference proteome</keyword>
<evidence type="ECO:0000313" key="4">
    <source>
        <dbReference type="EMBL" id="KAK6939243.1"/>
    </source>
</evidence>
<dbReference type="EMBL" id="JBAMMX010000005">
    <property type="protein sequence ID" value="KAK6939243.1"/>
    <property type="molecule type" value="Genomic_DNA"/>
</dbReference>
<feature type="domain" description="DUF630" evidence="3">
    <location>
        <begin position="1"/>
        <end position="57"/>
    </location>
</feature>
<reference evidence="4 5" key="1">
    <citation type="submission" date="2023-12" db="EMBL/GenBank/DDBJ databases">
        <title>A high-quality genome assembly for Dillenia turbinata (Dilleniales).</title>
        <authorList>
            <person name="Chanderbali A."/>
        </authorList>
    </citation>
    <scope>NUCLEOTIDE SEQUENCE [LARGE SCALE GENOMIC DNA]</scope>
    <source>
        <strain evidence="4">LSX21</strain>
        <tissue evidence="4">Leaf</tissue>
    </source>
</reference>
<feature type="region of interest" description="Disordered" evidence="1">
    <location>
        <begin position="201"/>
        <end position="237"/>
    </location>
</feature>
<comment type="caution">
    <text evidence="4">The sequence shown here is derived from an EMBL/GenBank/DDBJ whole genome shotgun (WGS) entry which is preliminary data.</text>
</comment>
<evidence type="ECO:0000259" key="3">
    <source>
        <dbReference type="Pfam" id="PF04783"/>
    </source>
</evidence>
<evidence type="ECO:0000313" key="5">
    <source>
        <dbReference type="Proteomes" id="UP001370490"/>
    </source>
</evidence>
<dbReference type="PANTHER" id="PTHR21450">
    <property type="entry name" value="PROTEIN ALTERED PHOSPHATE STARVATION RESPONSE 1"/>
    <property type="match status" value="1"/>
</dbReference>
<feature type="domain" description="DUF632" evidence="2">
    <location>
        <begin position="283"/>
        <end position="515"/>
    </location>
</feature>
<sequence length="623" mass="70629">MGCSNSKLDDLPAVALCRDRCNFLQEAIRLLNALSDSHISYFNSLSTFGIALRRFFDEINGDLSLKNPPIAIPYQPLSNSDAKSVSVSDLQSHFESEDDETLTKTSVPKKNQDKTLTQYYEFLNYGGGGFDGFFGPPPPVRYDSPSPPQPSSGDGSAGKISLSPPRGSAWDFFNFFDSIERYEAMYYSQLRESVDEGFVKKSQEDDEIQNTAVPGETEIDSAEKKDNAADSKANINESESETVGFSIDDCEIMKEIQDLFEEASESGAECLSSGLNGKMEGFADMGFRTETLSSTLKKLYLWEKKLYEEVKAEEKARLIYEKKLRWLKYMDEKDAESYNVERTRAVLSSLFTKINIAIKVVDKISVTINHLTDEELWPHIDEFIHCLMKMWKVMLEFHQNQCQTISKARNLDAMVSISNPTDSYFDAAIQLQLEVQNWSLSFSNWIHTQKFYVKALNGWLLRCLTNEPDGIVPCSPSRVDVPPLFVVCNQWLQAMERLSENVVVKAMMVLSTRFHHYLEQHNEILQQSLTSNVDLGRKMKNLESNEQKMKKAIIARDKAGGGSDELMHGEFVKPSDAKIGSPFSNLKSIFETLETFTTNSIREYDELCLHIEKAKLPKRTIVS</sequence>
<protein>
    <recommendedName>
        <fullName evidence="6">DUF632 domain-containing protein</fullName>
    </recommendedName>
</protein>
<dbReference type="InterPro" id="IPR006868">
    <property type="entry name" value="DUF630"/>
</dbReference>
<dbReference type="InterPro" id="IPR006867">
    <property type="entry name" value="DUF632"/>
</dbReference>
<name>A0AAN8ZM40_9MAGN</name>
<dbReference type="Pfam" id="PF04783">
    <property type="entry name" value="DUF630"/>
    <property type="match status" value="1"/>
</dbReference>
<evidence type="ECO:0008006" key="6">
    <source>
        <dbReference type="Google" id="ProtNLM"/>
    </source>
</evidence>
<organism evidence="4 5">
    <name type="scientific">Dillenia turbinata</name>
    <dbReference type="NCBI Taxonomy" id="194707"/>
    <lineage>
        <taxon>Eukaryota</taxon>
        <taxon>Viridiplantae</taxon>
        <taxon>Streptophyta</taxon>
        <taxon>Embryophyta</taxon>
        <taxon>Tracheophyta</taxon>
        <taxon>Spermatophyta</taxon>
        <taxon>Magnoliopsida</taxon>
        <taxon>eudicotyledons</taxon>
        <taxon>Gunneridae</taxon>
        <taxon>Pentapetalae</taxon>
        <taxon>Dilleniales</taxon>
        <taxon>Dilleniaceae</taxon>
        <taxon>Dillenia</taxon>
    </lineage>
</organism>
<feature type="compositionally biased region" description="Pro residues" evidence="1">
    <location>
        <begin position="135"/>
        <end position="150"/>
    </location>
</feature>
<dbReference type="Proteomes" id="UP001370490">
    <property type="component" value="Unassembled WGS sequence"/>
</dbReference>
<dbReference type="Pfam" id="PF04782">
    <property type="entry name" value="DUF632"/>
    <property type="match status" value="1"/>
</dbReference>
<proteinExistence type="predicted"/>
<evidence type="ECO:0000256" key="1">
    <source>
        <dbReference type="SAM" id="MobiDB-lite"/>
    </source>
</evidence>
<evidence type="ECO:0000259" key="2">
    <source>
        <dbReference type="Pfam" id="PF04782"/>
    </source>
</evidence>
<gene>
    <name evidence="4" type="ORF">RJ641_028774</name>
</gene>
<dbReference type="PANTHER" id="PTHR21450:SF19">
    <property type="entry name" value="F5M15.15"/>
    <property type="match status" value="1"/>
</dbReference>